<evidence type="ECO:0000313" key="3">
    <source>
        <dbReference type="Proteomes" id="UP001642540"/>
    </source>
</evidence>
<dbReference type="Proteomes" id="UP001642540">
    <property type="component" value="Unassembled WGS sequence"/>
</dbReference>
<accession>A0ABP1QFS0</accession>
<evidence type="ECO:0000313" key="2">
    <source>
        <dbReference type="EMBL" id="CAL8094462.1"/>
    </source>
</evidence>
<gene>
    <name evidence="2" type="ORF">ODALV1_LOCUS8782</name>
</gene>
<proteinExistence type="predicted"/>
<feature type="region of interest" description="Disordered" evidence="1">
    <location>
        <begin position="1"/>
        <end position="26"/>
    </location>
</feature>
<evidence type="ECO:0000256" key="1">
    <source>
        <dbReference type="SAM" id="MobiDB-lite"/>
    </source>
</evidence>
<name>A0ABP1QFS0_9HEXA</name>
<protein>
    <submittedName>
        <fullName evidence="2">Uncharacterized protein</fullName>
    </submittedName>
</protein>
<comment type="caution">
    <text evidence="2">The sequence shown here is derived from an EMBL/GenBank/DDBJ whole genome shotgun (WGS) entry which is preliminary data.</text>
</comment>
<keyword evidence="3" id="KW-1185">Reference proteome</keyword>
<organism evidence="2 3">
    <name type="scientific">Orchesella dallaii</name>
    <dbReference type="NCBI Taxonomy" id="48710"/>
    <lineage>
        <taxon>Eukaryota</taxon>
        <taxon>Metazoa</taxon>
        <taxon>Ecdysozoa</taxon>
        <taxon>Arthropoda</taxon>
        <taxon>Hexapoda</taxon>
        <taxon>Collembola</taxon>
        <taxon>Entomobryomorpha</taxon>
        <taxon>Entomobryoidea</taxon>
        <taxon>Orchesellidae</taxon>
        <taxon>Orchesellinae</taxon>
        <taxon>Orchesella</taxon>
    </lineage>
</organism>
<dbReference type="EMBL" id="CAXLJM020000027">
    <property type="protein sequence ID" value="CAL8094462.1"/>
    <property type="molecule type" value="Genomic_DNA"/>
</dbReference>
<reference evidence="2 3" key="1">
    <citation type="submission" date="2024-08" db="EMBL/GenBank/DDBJ databases">
        <authorList>
            <person name="Cucini C."/>
            <person name="Frati F."/>
        </authorList>
    </citation>
    <scope>NUCLEOTIDE SEQUENCE [LARGE SCALE GENOMIC DNA]</scope>
</reference>
<sequence>MDAKDEEVHTTTSQNNPASEDPFRLAKVGDACRNETKETFKKVCQDKSHDAEKTANPESNSRFDDWYHFTDSTPDSPLESHLDYSTSETLTFSSDTRGLDFHSTHISEPFITTDFGTGNFCGAIDGFLANDVFLTAAEAALSNGASEETHENLVISQENAYEVDIMNPLLQVPLVPEVLTTTRKHDDHCLHDDATLAKTYEMEQTVPESDPEFTPHAVLAMTRSTSSEKANPSPNSVIEVSSENFYQANSHDDINTFCNVDETDTDGKDLDRVGHMISNSRPMIVDMSESISLNFKLDPYPVKKTALDLELAAMVQEITQDQRLLVTSEKENDAGTSWIEEVDENHELKITELTENDNNKSEPTVLECELDSQLSNKTTLHLDLAAIDLAITQIQRLQTISEKEDNIPILSDKTVEFKITDLQGNHSPKSESPVLELHLDSQLVNNTALQSNGLITLNQELEQEHCLPVTFGAKEHEDVRILTYETEKFGTSQLAVVEDNKSDPIILDFQLDSHLIHNAALQLEQTSTDQGSSQDHCLPVIAENSNDSIRIGTEKLREFETKEFAITEDKSESIVLDSQLDSHLINIAAVISELVATVHGSAQDGYVRVAAEKTGDDSNQIVTDKVEEFETKELTPKEEHKPESIVRDFPLDSHLVNNTMSHLEQPATDQEITQDQRLLLTTENNEDDTVRIRTDNLEEFVIEPLTVNTEDKSYQIIPDFLLDKHFLNNAALRLEQPVTSQEIPQIQGLLVPPENNNADNVRIATEKLEITEITENREDKSETIILDFQLDFSLPNNAASHLEKAPIQQVSPQDHCLSVTAETYEDDAARIVDKLEKIEAIEFTGNTEDKSVSSIIEFPVDYQLVNHTEFAATAQKTPQSHGYLVAFEEKEHEYFPIVGNETDKFGCSQLAEEKPESIFLDSQLDSHLINITALYSEQPATVQGSAQDRYLLPVTEENKKVDNIQIITDKPEELTLKEDKPEPIVLDFPLDSRLVNFTASHLQQPVTDQEITNDQPLLFTTVNNENDNVQVGRDNPEEFEAKSLTVNEEDMSEANKLDFHLDTHLTKNAVLHIEQATKHESSHHHRLVTVENNNDNEILIGTDEPEEFETTELTENDDIESLETEEMNTLISDIEVENQLLDVSHFNQAVRVNTRASAVLKGAHGINPESISSENCSLLVSDFLPVCEDTNFTKVELAYSNDCNVDDQEANYSIVNSTFEENMASTNYLHEEVMDEQDTNDSYVDKIATKIKSFHKLSPPNVQKSGSLTELVKNSQMMSPTRKSTPPKPDIKNRSVEFTTSQNENSNYKIEVDYDVDLLADLNLEHTYHEPLKTDKTKADSSPLSSGSTSLTTVESITNFHNVFQDNFEVDNIIKDSNLNPVEHGLQEETIEKPNPQKSGILSRIRNWFYYITSVFRRPRRV</sequence>